<evidence type="ECO:0000256" key="2">
    <source>
        <dbReference type="ARBA" id="ARBA00007362"/>
    </source>
</evidence>
<evidence type="ECO:0000313" key="9">
    <source>
        <dbReference type="Proteomes" id="UP000242205"/>
    </source>
</evidence>
<dbReference type="SUPFAM" id="SSF103481">
    <property type="entry name" value="Multidrug resistance efflux transporter EmrE"/>
    <property type="match status" value="2"/>
</dbReference>
<reference evidence="8 9" key="1">
    <citation type="submission" date="2018-01" db="EMBL/GenBank/DDBJ databases">
        <authorList>
            <person name="Fu G.-Y."/>
        </authorList>
    </citation>
    <scope>NUCLEOTIDE SEQUENCE [LARGE SCALE GENOMIC DNA]</scope>
    <source>
        <strain evidence="8 9">SY39</strain>
    </source>
</reference>
<keyword evidence="4 6" id="KW-1133">Transmembrane helix</keyword>
<dbReference type="OrthoDB" id="5430053at2"/>
<keyword evidence="9" id="KW-1185">Reference proteome</keyword>
<dbReference type="InterPro" id="IPR037185">
    <property type="entry name" value="EmrE-like"/>
</dbReference>
<proteinExistence type="inferred from homology"/>
<feature type="transmembrane region" description="Helical" evidence="6">
    <location>
        <begin position="213"/>
        <end position="236"/>
    </location>
</feature>
<dbReference type="PANTHER" id="PTHR32322">
    <property type="entry name" value="INNER MEMBRANE TRANSPORTER"/>
    <property type="match status" value="1"/>
</dbReference>
<keyword evidence="3 6" id="KW-0812">Transmembrane</keyword>
<feature type="transmembrane region" description="Helical" evidence="6">
    <location>
        <begin position="7"/>
        <end position="28"/>
    </location>
</feature>
<evidence type="ECO:0000256" key="4">
    <source>
        <dbReference type="ARBA" id="ARBA00022989"/>
    </source>
</evidence>
<gene>
    <name evidence="8" type="ORF">C0099_05815</name>
</gene>
<dbReference type="RefSeq" id="WP_102246568.1">
    <property type="nucleotide sequence ID" value="NZ_CP025682.1"/>
</dbReference>
<feature type="transmembrane region" description="Helical" evidence="6">
    <location>
        <begin position="149"/>
        <end position="168"/>
    </location>
</feature>
<dbReference type="GO" id="GO:0016020">
    <property type="term" value="C:membrane"/>
    <property type="evidence" value="ECO:0007669"/>
    <property type="project" value="UniProtKB-SubCell"/>
</dbReference>
<evidence type="ECO:0000259" key="7">
    <source>
        <dbReference type="Pfam" id="PF00892"/>
    </source>
</evidence>
<protein>
    <submittedName>
        <fullName evidence="8">EamA family transporter</fullName>
    </submittedName>
</protein>
<evidence type="ECO:0000256" key="6">
    <source>
        <dbReference type="SAM" id="Phobius"/>
    </source>
</evidence>
<feature type="transmembrane region" description="Helical" evidence="6">
    <location>
        <begin position="124"/>
        <end position="143"/>
    </location>
</feature>
<accession>A0A2I6S5G7</accession>
<feature type="transmembrane region" description="Helical" evidence="6">
    <location>
        <begin position="273"/>
        <end position="290"/>
    </location>
</feature>
<feature type="transmembrane region" description="Helical" evidence="6">
    <location>
        <begin position="180"/>
        <end position="201"/>
    </location>
</feature>
<feature type="transmembrane region" description="Helical" evidence="6">
    <location>
        <begin position="40"/>
        <end position="58"/>
    </location>
</feature>
<dbReference type="PANTHER" id="PTHR32322:SF2">
    <property type="entry name" value="EAMA DOMAIN-CONTAINING PROTEIN"/>
    <property type="match status" value="1"/>
</dbReference>
<dbReference type="AlphaFoldDB" id="A0A2I6S5G7"/>
<comment type="subcellular location">
    <subcellularLocation>
        <location evidence="1">Membrane</location>
        <topology evidence="1">Multi-pass membrane protein</topology>
    </subcellularLocation>
</comment>
<evidence type="ECO:0000313" key="8">
    <source>
        <dbReference type="EMBL" id="AUN94499.1"/>
    </source>
</evidence>
<feature type="transmembrane region" description="Helical" evidence="6">
    <location>
        <begin position="98"/>
        <end position="117"/>
    </location>
</feature>
<name>A0A2I6S5G7_9RHOO</name>
<feature type="transmembrane region" description="Helical" evidence="6">
    <location>
        <begin position="65"/>
        <end position="86"/>
    </location>
</feature>
<sequence length="302" mass="32844">MSESRRAWPALAAFVLLSLIWGYNWVVMKKVLQFADPVDFTALRVIFGTVALFALMLLRRMPLRPVALGPTIVLGLLQCGAFSVLIQLALVHGGAGKTAVLVYVMPFWLLPMAWAFLGERVRGLQWVAVAMAALGLVFVLEPWSVQASLMSNAIALLASVVWASAAIYAKRLRARVRLELVSLTAWQMLFGAIVLAVFAWLLPSRPIEPTPYFFGALAYNAILATALAWLLWLFVLDRLPAGVAGLSSLAVPAVGVLSAWLELGERPSLAEGGGMMLIAAALALLSWLVLRATPARRARQER</sequence>
<dbReference type="Pfam" id="PF00892">
    <property type="entry name" value="EamA"/>
    <property type="match status" value="2"/>
</dbReference>
<feature type="domain" description="EamA" evidence="7">
    <location>
        <begin position="153"/>
        <end position="286"/>
    </location>
</feature>
<feature type="transmembrane region" description="Helical" evidence="6">
    <location>
        <begin position="243"/>
        <end position="261"/>
    </location>
</feature>
<feature type="domain" description="EamA" evidence="7">
    <location>
        <begin position="11"/>
        <end position="140"/>
    </location>
</feature>
<comment type="similarity">
    <text evidence="2">Belongs to the EamA transporter family.</text>
</comment>
<dbReference type="InterPro" id="IPR000620">
    <property type="entry name" value="EamA_dom"/>
</dbReference>
<dbReference type="KEGG" id="atw:C0099_05815"/>
<dbReference type="Proteomes" id="UP000242205">
    <property type="component" value="Chromosome"/>
</dbReference>
<evidence type="ECO:0000256" key="3">
    <source>
        <dbReference type="ARBA" id="ARBA00022692"/>
    </source>
</evidence>
<keyword evidence="5 6" id="KW-0472">Membrane</keyword>
<evidence type="ECO:0000256" key="1">
    <source>
        <dbReference type="ARBA" id="ARBA00004141"/>
    </source>
</evidence>
<dbReference type="EMBL" id="CP025682">
    <property type="protein sequence ID" value="AUN94499.1"/>
    <property type="molecule type" value="Genomic_DNA"/>
</dbReference>
<dbReference type="InterPro" id="IPR050638">
    <property type="entry name" value="AA-Vitamin_Transporters"/>
</dbReference>
<organism evidence="8 9">
    <name type="scientific">Pseudazoarcus pumilus</name>
    <dbReference type="NCBI Taxonomy" id="2067960"/>
    <lineage>
        <taxon>Bacteria</taxon>
        <taxon>Pseudomonadati</taxon>
        <taxon>Pseudomonadota</taxon>
        <taxon>Betaproteobacteria</taxon>
        <taxon>Rhodocyclales</taxon>
        <taxon>Zoogloeaceae</taxon>
        <taxon>Pseudazoarcus</taxon>
    </lineage>
</organism>
<evidence type="ECO:0000256" key="5">
    <source>
        <dbReference type="ARBA" id="ARBA00023136"/>
    </source>
</evidence>